<dbReference type="SUPFAM" id="SSF158414">
    <property type="entry name" value="HP0062-like"/>
    <property type="match status" value="1"/>
</dbReference>
<dbReference type="EMBL" id="CP036273">
    <property type="protein sequence ID" value="QDU20271.1"/>
    <property type="molecule type" value="Genomic_DNA"/>
</dbReference>
<evidence type="ECO:0000313" key="1">
    <source>
        <dbReference type="EMBL" id="QDU20271.1"/>
    </source>
</evidence>
<dbReference type="Pfam" id="PF06013">
    <property type="entry name" value="WXG100"/>
    <property type="match status" value="1"/>
</dbReference>
<sequence>MSQAIVDPGELRRFAANLKRFNADLQADSAGLHSQLVALGDSWRDQEHERFKQEFEEVVRTLERFLDLSGEYIPFLLRKAERIEEYLSQR</sequence>
<dbReference type="RefSeq" id="WP_145237520.1">
    <property type="nucleotide sequence ID" value="NZ_CP036273.1"/>
</dbReference>
<dbReference type="AlphaFoldDB" id="A0A517XRY2"/>
<dbReference type="KEGG" id="uli:ETAA1_22170"/>
<evidence type="ECO:0000313" key="2">
    <source>
        <dbReference type="Proteomes" id="UP000319576"/>
    </source>
</evidence>
<organism evidence="1 2">
    <name type="scientific">Urbifossiella limnaea</name>
    <dbReference type="NCBI Taxonomy" id="2528023"/>
    <lineage>
        <taxon>Bacteria</taxon>
        <taxon>Pseudomonadati</taxon>
        <taxon>Planctomycetota</taxon>
        <taxon>Planctomycetia</taxon>
        <taxon>Gemmatales</taxon>
        <taxon>Gemmataceae</taxon>
        <taxon>Urbifossiella</taxon>
    </lineage>
</organism>
<keyword evidence="2" id="KW-1185">Reference proteome</keyword>
<dbReference type="Gene3D" id="1.10.287.850">
    <property type="entry name" value="HP0062-like domain"/>
    <property type="match status" value="1"/>
</dbReference>
<evidence type="ECO:0008006" key="3">
    <source>
        <dbReference type="Google" id="ProtNLM"/>
    </source>
</evidence>
<proteinExistence type="predicted"/>
<dbReference type="InterPro" id="IPR029013">
    <property type="entry name" value="HP0062-like_sf"/>
</dbReference>
<reference evidence="1 2" key="1">
    <citation type="submission" date="2019-02" db="EMBL/GenBank/DDBJ databases">
        <title>Deep-cultivation of Planctomycetes and their phenomic and genomic characterization uncovers novel biology.</title>
        <authorList>
            <person name="Wiegand S."/>
            <person name="Jogler M."/>
            <person name="Boedeker C."/>
            <person name="Pinto D."/>
            <person name="Vollmers J."/>
            <person name="Rivas-Marin E."/>
            <person name="Kohn T."/>
            <person name="Peeters S.H."/>
            <person name="Heuer A."/>
            <person name="Rast P."/>
            <person name="Oberbeckmann S."/>
            <person name="Bunk B."/>
            <person name="Jeske O."/>
            <person name="Meyerdierks A."/>
            <person name="Storesund J.E."/>
            <person name="Kallscheuer N."/>
            <person name="Luecker S."/>
            <person name="Lage O.M."/>
            <person name="Pohl T."/>
            <person name="Merkel B.J."/>
            <person name="Hornburger P."/>
            <person name="Mueller R.-W."/>
            <person name="Bruemmer F."/>
            <person name="Labrenz M."/>
            <person name="Spormann A.M."/>
            <person name="Op den Camp H."/>
            <person name="Overmann J."/>
            <person name="Amann R."/>
            <person name="Jetten M.S.M."/>
            <person name="Mascher T."/>
            <person name="Medema M.H."/>
            <person name="Devos D.P."/>
            <person name="Kaster A.-K."/>
            <person name="Ovreas L."/>
            <person name="Rohde M."/>
            <person name="Galperin M.Y."/>
            <person name="Jogler C."/>
        </authorList>
    </citation>
    <scope>NUCLEOTIDE SEQUENCE [LARGE SCALE GENOMIC DNA]</scope>
    <source>
        <strain evidence="1 2">ETA_A1</strain>
    </source>
</reference>
<dbReference type="OrthoDB" id="3035322at2"/>
<dbReference type="InterPro" id="IPR010310">
    <property type="entry name" value="T7SS_ESAT-6-like"/>
</dbReference>
<name>A0A517XRY2_9BACT</name>
<accession>A0A517XRY2</accession>
<protein>
    <recommendedName>
        <fullName evidence="3">WXG100 family type VII secretion target</fullName>
    </recommendedName>
</protein>
<gene>
    <name evidence="1" type="ORF">ETAA1_22170</name>
</gene>
<dbReference type="Proteomes" id="UP000319576">
    <property type="component" value="Chromosome"/>
</dbReference>